<keyword evidence="1" id="KW-0812">Transmembrane</keyword>
<evidence type="ECO:0000313" key="3">
    <source>
        <dbReference type="Proteomes" id="UP000017836"/>
    </source>
</evidence>
<sequence>MLAPCYDFARVHSLERGSSPMRGYVFRFTKGQLLCYYSYWPAFALTCHMLVWYASWPSDTMEREQSLISHTSALEFAKHFVTQTSYRLRGASY</sequence>
<dbReference type="AlphaFoldDB" id="W1PTH7"/>
<gene>
    <name evidence="2" type="ORF">AMTR_s00024p00034210</name>
</gene>
<keyword evidence="1" id="KW-1133">Transmembrane helix</keyword>
<evidence type="ECO:0000313" key="2">
    <source>
        <dbReference type="EMBL" id="ERN11011.1"/>
    </source>
</evidence>
<dbReference type="Gramene" id="ERN11011">
    <property type="protein sequence ID" value="ERN11011"/>
    <property type="gene ID" value="AMTR_s00024p00034210"/>
</dbReference>
<organism evidence="2 3">
    <name type="scientific">Amborella trichopoda</name>
    <dbReference type="NCBI Taxonomy" id="13333"/>
    <lineage>
        <taxon>Eukaryota</taxon>
        <taxon>Viridiplantae</taxon>
        <taxon>Streptophyta</taxon>
        <taxon>Embryophyta</taxon>
        <taxon>Tracheophyta</taxon>
        <taxon>Spermatophyta</taxon>
        <taxon>Magnoliopsida</taxon>
        <taxon>Amborellales</taxon>
        <taxon>Amborellaceae</taxon>
        <taxon>Amborella</taxon>
    </lineage>
</organism>
<dbReference type="HOGENOM" id="CLU_2402605_0_0_1"/>
<protein>
    <submittedName>
        <fullName evidence="2">Uncharacterized protein</fullName>
    </submittedName>
</protein>
<name>W1PTH7_AMBTC</name>
<keyword evidence="1" id="KW-0472">Membrane</keyword>
<dbReference type="EMBL" id="KI392710">
    <property type="protein sequence ID" value="ERN11011.1"/>
    <property type="molecule type" value="Genomic_DNA"/>
</dbReference>
<proteinExistence type="predicted"/>
<accession>W1PTH7</accession>
<dbReference type="Proteomes" id="UP000017836">
    <property type="component" value="Unassembled WGS sequence"/>
</dbReference>
<evidence type="ECO:0000256" key="1">
    <source>
        <dbReference type="SAM" id="Phobius"/>
    </source>
</evidence>
<reference evidence="3" key="1">
    <citation type="journal article" date="2013" name="Science">
        <title>The Amborella genome and the evolution of flowering plants.</title>
        <authorList>
            <consortium name="Amborella Genome Project"/>
        </authorList>
    </citation>
    <scope>NUCLEOTIDE SEQUENCE [LARGE SCALE GENOMIC DNA]</scope>
</reference>
<feature type="transmembrane region" description="Helical" evidence="1">
    <location>
        <begin position="37"/>
        <end position="56"/>
    </location>
</feature>
<keyword evidence="3" id="KW-1185">Reference proteome</keyword>